<dbReference type="EMBL" id="CP182909">
    <property type="protein sequence ID" value="XPM62833.1"/>
    <property type="molecule type" value="Genomic_DNA"/>
</dbReference>
<proteinExistence type="predicted"/>
<reference evidence="1 2" key="1">
    <citation type="journal article" date="2016" name="Genome Announc.">
        <title>Draft Genome Sequence of the Thermotolerant Cyanobacterium Desertifilum sp. IPPAS B-1220.</title>
        <authorList>
            <person name="Mironov K.S."/>
            <person name="Sinetova M.A."/>
            <person name="Bolatkhan K."/>
            <person name="Zayadan B.K."/>
            <person name="Ustinova V.V."/>
            <person name="Kupriyanova E.V."/>
            <person name="Skrypnik A.N."/>
            <person name="Gogoleva N.E."/>
            <person name="Gogolev Y.V."/>
            <person name="Los D.A."/>
        </authorList>
    </citation>
    <scope>NUCLEOTIDE SEQUENCE [LARGE SCALE GENOMIC DNA]</scope>
    <source>
        <strain evidence="1 2">IPPAS B-1220</strain>
    </source>
</reference>
<accession>A0ACD5GPN8</accession>
<dbReference type="Proteomes" id="UP000095472">
    <property type="component" value="Chromosome"/>
</dbReference>
<protein>
    <submittedName>
        <fullName evidence="1">Uncharacterized protein</fullName>
    </submittedName>
</protein>
<organism evidence="1 2">
    <name type="scientific">Desertifilum tharense IPPAS B-1220</name>
    <dbReference type="NCBI Taxonomy" id="1781255"/>
    <lineage>
        <taxon>Bacteria</taxon>
        <taxon>Bacillati</taxon>
        <taxon>Cyanobacteriota</taxon>
        <taxon>Cyanophyceae</taxon>
        <taxon>Desertifilales</taxon>
        <taxon>Desertifilaceae</taxon>
        <taxon>Desertifilum</taxon>
    </lineage>
</organism>
<evidence type="ECO:0000313" key="1">
    <source>
        <dbReference type="EMBL" id="XPM62833.1"/>
    </source>
</evidence>
<name>A0ACD5GPN8_9CYAN</name>
<gene>
    <name evidence="1" type="ORF">BH720_025245</name>
</gene>
<keyword evidence="2" id="KW-1185">Reference proteome</keyword>
<sequence>MKTHHQAFPLQVLEVRSVPHLGTRGIDSILSGWFAKLQHLGQDFLESLTAEPQLRVWHKTDRWGNTWWCAYDPLTGHSTQQASENDLRSWLEQRYYQ</sequence>
<evidence type="ECO:0000313" key="2">
    <source>
        <dbReference type="Proteomes" id="UP000095472"/>
    </source>
</evidence>